<dbReference type="InterPro" id="IPR050230">
    <property type="entry name" value="CALM/Myosin/TropC-like"/>
</dbReference>
<dbReference type="InterPro" id="IPR002048">
    <property type="entry name" value="EF_hand_dom"/>
</dbReference>
<dbReference type="Pfam" id="PF00036">
    <property type="entry name" value="EF-hand_1"/>
    <property type="match status" value="1"/>
</dbReference>
<dbReference type="PROSITE" id="PS00018">
    <property type="entry name" value="EF_HAND_1"/>
    <property type="match status" value="3"/>
</dbReference>
<accession>A0A1Y1I4K1</accession>
<dbReference type="AlphaFoldDB" id="A0A1Y1I4K1"/>
<evidence type="ECO:0000256" key="2">
    <source>
        <dbReference type="ARBA" id="ARBA00022837"/>
    </source>
</evidence>
<dbReference type="SMART" id="SM00054">
    <property type="entry name" value="EFh"/>
    <property type="match status" value="3"/>
</dbReference>
<keyword evidence="5" id="KW-1185">Reference proteome</keyword>
<dbReference type="PROSITE" id="PS50222">
    <property type="entry name" value="EF_HAND_2"/>
    <property type="match status" value="3"/>
</dbReference>
<dbReference type="PANTHER" id="PTHR23048">
    <property type="entry name" value="MYOSIN LIGHT CHAIN 1, 3"/>
    <property type="match status" value="1"/>
</dbReference>
<organism evidence="4 5">
    <name type="scientific">Klebsormidium nitens</name>
    <name type="common">Green alga</name>
    <name type="synonym">Ulothrix nitens</name>
    <dbReference type="NCBI Taxonomy" id="105231"/>
    <lineage>
        <taxon>Eukaryota</taxon>
        <taxon>Viridiplantae</taxon>
        <taxon>Streptophyta</taxon>
        <taxon>Klebsormidiophyceae</taxon>
        <taxon>Klebsormidiales</taxon>
        <taxon>Klebsormidiaceae</taxon>
        <taxon>Klebsormidium</taxon>
    </lineage>
</organism>
<evidence type="ECO:0000256" key="1">
    <source>
        <dbReference type="ARBA" id="ARBA00022737"/>
    </source>
</evidence>
<dbReference type="Pfam" id="PF13499">
    <property type="entry name" value="EF-hand_7"/>
    <property type="match status" value="1"/>
</dbReference>
<dbReference type="SUPFAM" id="SSF47473">
    <property type="entry name" value="EF-hand"/>
    <property type="match status" value="1"/>
</dbReference>
<evidence type="ECO:0000313" key="4">
    <source>
        <dbReference type="EMBL" id="GAQ84349.1"/>
    </source>
</evidence>
<proteinExistence type="predicted"/>
<evidence type="ECO:0000313" key="5">
    <source>
        <dbReference type="Proteomes" id="UP000054558"/>
    </source>
</evidence>
<evidence type="ECO:0000259" key="3">
    <source>
        <dbReference type="PROSITE" id="PS50222"/>
    </source>
</evidence>
<dbReference type="FunFam" id="1.10.238.10:FF:000527">
    <property type="entry name" value="Calmodulin-3"/>
    <property type="match status" value="1"/>
</dbReference>
<name>A0A1Y1I4K1_KLENI</name>
<dbReference type="Gene3D" id="1.10.238.10">
    <property type="entry name" value="EF-hand"/>
    <property type="match status" value="2"/>
</dbReference>
<feature type="domain" description="EF-hand" evidence="3">
    <location>
        <begin position="116"/>
        <end position="146"/>
    </location>
</feature>
<dbReference type="GO" id="GO:0005509">
    <property type="term" value="F:calcium ion binding"/>
    <property type="evidence" value="ECO:0007669"/>
    <property type="project" value="InterPro"/>
</dbReference>
<dbReference type="EMBL" id="DF237134">
    <property type="protein sequence ID" value="GAQ84349.1"/>
    <property type="molecule type" value="Genomic_DNA"/>
</dbReference>
<gene>
    <name evidence="4" type="ORF">KFL_001850230</name>
</gene>
<dbReference type="OrthoDB" id="26525at2759"/>
<dbReference type="STRING" id="105231.A0A1Y1I4K1"/>
<dbReference type="InterPro" id="IPR018247">
    <property type="entry name" value="EF_Hand_1_Ca_BS"/>
</dbReference>
<feature type="domain" description="EF-hand" evidence="3">
    <location>
        <begin position="5"/>
        <end position="40"/>
    </location>
</feature>
<protein>
    <submittedName>
        <fullName evidence="4">Calmodulin</fullName>
    </submittedName>
</protein>
<reference evidence="4 5" key="1">
    <citation type="journal article" date="2014" name="Nat. Commun.">
        <title>Klebsormidium flaccidum genome reveals primary factors for plant terrestrial adaptation.</title>
        <authorList>
            <person name="Hori K."/>
            <person name="Maruyama F."/>
            <person name="Fujisawa T."/>
            <person name="Togashi T."/>
            <person name="Yamamoto N."/>
            <person name="Seo M."/>
            <person name="Sato S."/>
            <person name="Yamada T."/>
            <person name="Mori H."/>
            <person name="Tajima N."/>
            <person name="Moriyama T."/>
            <person name="Ikeuchi M."/>
            <person name="Watanabe M."/>
            <person name="Wada H."/>
            <person name="Kobayashi K."/>
            <person name="Saito M."/>
            <person name="Masuda T."/>
            <person name="Sasaki-Sekimoto Y."/>
            <person name="Mashiguchi K."/>
            <person name="Awai K."/>
            <person name="Shimojima M."/>
            <person name="Masuda S."/>
            <person name="Iwai M."/>
            <person name="Nobusawa T."/>
            <person name="Narise T."/>
            <person name="Kondo S."/>
            <person name="Saito H."/>
            <person name="Sato R."/>
            <person name="Murakawa M."/>
            <person name="Ihara Y."/>
            <person name="Oshima-Yamada Y."/>
            <person name="Ohtaka K."/>
            <person name="Satoh M."/>
            <person name="Sonobe K."/>
            <person name="Ishii M."/>
            <person name="Ohtani R."/>
            <person name="Kanamori-Sato M."/>
            <person name="Honoki R."/>
            <person name="Miyazaki D."/>
            <person name="Mochizuki H."/>
            <person name="Umetsu J."/>
            <person name="Higashi K."/>
            <person name="Shibata D."/>
            <person name="Kamiya Y."/>
            <person name="Sato N."/>
            <person name="Nakamura Y."/>
            <person name="Tabata S."/>
            <person name="Ida S."/>
            <person name="Kurokawa K."/>
            <person name="Ohta H."/>
        </authorList>
    </citation>
    <scope>NUCLEOTIDE SEQUENCE [LARGE SCALE GENOMIC DNA]</scope>
    <source>
        <strain evidence="4 5">NIES-2285</strain>
    </source>
</reference>
<dbReference type="CDD" id="cd00051">
    <property type="entry name" value="EFh"/>
    <property type="match status" value="1"/>
</dbReference>
<feature type="domain" description="EF-hand" evidence="3">
    <location>
        <begin position="41"/>
        <end position="76"/>
    </location>
</feature>
<dbReference type="InterPro" id="IPR011992">
    <property type="entry name" value="EF-hand-dom_pair"/>
</dbReference>
<keyword evidence="1" id="KW-0677">Repeat</keyword>
<dbReference type="PANTHER" id="PTHR23048:SF0">
    <property type="entry name" value="CALMODULIN LIKE 3"/>
    <property type="match status" value="1"/>
</dbReference>
<sequence>MLTQAEIDGCREAFSRFDRDGSGTIDATELRATLEALGQKPTDEELFLMIAQVDEDNSGEIEFPEFLKVIENQKKVLAAMGDETDTLDAFIALGGESDKRGQISTEKLRAVIKDFGLTIDIEQLIKETDLDGSGFIDYEEFKTMMT</sequence>
<keyword evidence="2" id="KW-0106">Calcium</keyword>
<dbReference type="Proteomes" id="UP000054558">
    <property type="component" value="Unassembled WGS sequence"/>
</dbReference>
<dbReference type="OMA" id="DMWRIRE"/>